<gene>
    <name evidence="2" type="ORF">K0M31_017302</name>
</gene>
<feature type="region of interest" description="Disordered" evidence="1">
    <location>
        <begin position="739"/>
        <end position="1117"/>
    </location>
</feature>
<evidence type="ECO:0000313" key="2">
    <source>
        <dbReference type="EMBL" id="KAK1130999.1"/>
    </source>
</evidence>
<feature type="region of interest" description="Disordered" evidence="1">
    <location>
        <begin position="291"/>
        <end position="317"/>
    </location>
</feature>
<feature type="compositionally biased region" description="Basic and acidic residues" evidence="1">
    <location>
        <begin position="299"/>
        <end position="309"/>
    </location>
</feature>
<sequence length="1179" mass="129044">MTINKKKNGKGKRTSREVAATSSSSSDVTTVEVVSSTSVLEEARQTTESESRSNVVEVTSASREVIMDSKGNVIKVIESTPQTVSQATSAYRTTAGKSSQDFIAEEQTQSVKQGKTIRDSPLTAREKVVEVCTDERRGGTSAEQVSRSSAETQSRSETIQKSISSSMVVETSSSSMEDYYDRLSKKTTTTSSNGAANEDHAARVQTTSKSYESRQASKETYEETTKDGQKIANISRIHESGEKLDDNGRITATQCRSVDNETTVVPSDVGRVKHTDDARAASDKIVILDSSSSTAKSNVKADRIGERCNKPGQSAWDGTFVRESSSAKDKNVDARRATTGTGLDTAKVDRLVTKGSAEESVSSVEISESSFIDQRSSSTVIQDSKIIVDEGRSSSTVDTIDLAGGQRQFTTSKVHSKDSTGTRYTKPGESTWDGTFVIEKTPGPRKRNASDASVFHHPGGDDVVESTQRTDFRERSSDGSYEKKSSNVVHVVHGGTDTSRFVSKERRDVTEEIYIDGKPAGKTVEVLSDRKVTRPGDSAWNGRFVYEKPQDGKKPSSSERTVVRTSAKKHDSVDVQDVTEEQNVSSTSESVSSSYIVEYATSTDEKKKKKTTEKVTSVSETIAEEDSGDGGSLRRSTEEKSEKSVKRDATSRCYKPGQSTWDGSFVYEKPSVPERRGKLSSTDARRSATDSVVIRDVTEDNSINEAEISTASYVVEHSSSQQSFTDIRDSSLSSVHETIVYDVHPVRQDQGPSSSRASTRPGTPEKTPKTRDARVITKPGSSTWDGTFVTERSPETKRPASRESADRPADKARPEPKESPVPRPRKHVSEDTLDILDTSQRVSAISDTSIVLEQSTVRESHTDSSNLDYSTSSVETVIVRNGVPTTVQKSVTIEERAKSPEKKPSEQKGPEDSKSPDKRLPKVPTRSTKPCISTWDGSFTHEKPTDKKPSTDVASRPSPSPADGRKSPEDKKSTYVTEKSIALSDTSAESTELVTCHSTTLERTLVSDSEAFEVSASTTVRQVDDEKRATEVGKGPRGEVPRSSRPDDARESPEKRPKSPEKSSARPTKLGESTWDGSFVQEKPQDRKRPRESPARDEPKDKPSPLSKDDSTKISIVKHDVTDVRDVARKDVIQESSYVIDQSSRFTSVQDVREVAEERVINEFTIDTSKDVVSNEKLS</sequence>
<accession>A0AA40G5T0</accession>
<organism evidence="2 3">
    <name type="scientific">Melipona bicolor</name>
    <dbReference type="NCBI Taxonomy" id="60889"/>
    <lineage>
        <taxon>Eukaryota</taxon>
        <taxon>Metazoa</taxon>
        <taxon>Ecdysozoa</taxon>
        <taxon>Arthropoda</taxon>
        <taxon>Hexapoda</taxon>
        <taxon>Insecta</taxon>
        <taxon>Pterygota</taxon>
        <taxon>Neoptera</taxon>
        <taxon>Endopterygota</taxon>
        <taxon>Hymenoptera</taxon>
        <taxon>Apocrita</taxon>
        <taxon>Aculeata</taxon>
        <taxon>Apoidea</taxon>
        <taxon>Anthophila</taxon>
        <taxon>Apidae</taxon>
        <taxon>Melipona</taxon>
    </lineage>
</organism>
<feature type="compositionally biased region" description="Basic and acidic residues" evidence="1">
    <location>
        <begin position="792"/>
        <end position="820"/>
    </location>
</feature>
<feature type="compositionally biased region" description="Basic and acidic residues" evidence="1">
    <location>
        <begin position="766"/>
        <end position="775"/>
    </location>
</feature>
<feature type="compositionally biased region" description="Polar residues" evidence="1">
    <location>
        <begin position="186"/>
        <end position="195"/>
    </location>
</feature>
<protein>
    <submittedName>
        <fullName evidence="2">Uncharacterized protein</fullName>
    </submittedName>
</protein>
<feature type="compositionally biased region" description="Basic and acidic residues" evidence="1">
    <location>
        <begin position="963"/>
        <end position="973"/>
    </location>
</feature>
<evidence type="ECO:0000313" key="3">
    <source>
        <dbReference type="Proteomes" id="UP001177670"/>
    </source>
</evidence>
<proteinExistence type="predicted"/>
<feature type="region of interest" description="Disordered" evidence="1">
    <location>
        <begin position="526"/>
        <end position="691"/>
    </location>
</feature>
<feature type="compositionally biased region" description="Low complexity" evidence="1">
    <location>
        <begin position="17"/>
        <end position="32"/>
    </location>
</feature>
<feature type="compositionally biased region" description="Basic and acidic residues" evidence="1">
    <location>
        <begin position="892"/>
        <end position="920"/>
    </location>
</feature>
<feature type="compositionally biased region" description="Basic and acidic residues" evidence="1">
    <location>
        <begin position="1022"/>
        <end position="1064"/>
    </location>
</feature>
<feature type="region of interest" description="Disordered" evidence="1">
    <location>
        <begin position="411"/>
        <end position="486"/>
    </location>
</feature>
<feature type="compositionally biased region" description="Basic and acidic residues" evidence="1">
    <location>
        <begin position="1083"/>
        <end position="1117"/>
    </location>
</feature>
<evidence type="ECO:0000256" key="1">
    <source>
        <dbReference type="SAM" id="MobiDB-lite"/>
    </source>
</evidence>
<feature type="compositionally biased region" description="Low complexity" evidence="1">
    <location>
        <begin position="581"/>
        <end position="602"/>
    </location>
</feature>
<feature type="compositionally biased region" description="Polar residues" evidence="1">
    <location>
        <begin position="837"/>
        <end position="855"/>
    </location>
</feature>
<feature type="compositionally biased region" description="Basic and acidic residues" evidence="1">
    <location>
        <begin position="545"/>
        <end position="557"/>
    </location>
</feature>
<feature type="compositionally biased region" description="Polar residues" evidence="1">
    <location>
        <begin position="750"/>
        <end position="761"/>
    </location>
</feature>
<feature type="compositionally biased region" description="Basic and acidic residues" evidence="1">
    <location>
        <begin position="939"/>
        <end position="950"/>
    </location>
</feature>
<dbReference type="Proteomes" id="UP001177670">
    <property type="component" value="Unassembled WGS sequence"/>
</dbReference>
<reference evidence="2" key="1">
    <citation type="submission" date="2021-10" db="EMBL/GenBank/DDBJ databases">
        <title>Melipona bicolor Genome sequencing and assembly.</title>
        <authorList>
            <person name="Araujo N.S."/>
            <person name="Arias M.C."/>
        </authorList>
    </citation>
    <scope>NUCLEOTIDE SEQUENCE</scope>
    <source>
        <strain evidence="2">USP_2M_L1-L4_2017</strain>
        <tissue evidence="2">Whole body</tissue>
    </source>
</reference>
<name>A0AA40G5T0_9HYME</name>
<dbReference type="AlphaFoldDB" id="A0AA40G5T0"/>
<keyword evidence="3" id="KW-1185">Reference proteome</keyword>
<feature type="compositionally biased region" description="Basic and acidic residues" evidence="1">
    <location>
        <begin position="468"/>
        <end position="485"/>
    </location>
</feature>
<feature type="compositionally biased region" description="Basic and acidic residues" evidence="1">
    <location>
        <begin position="236"/>
        <end position="247"/>
    </location>
</feature>
<feature type="compositionally biased region" description="Low complexity" evidence="1">
    <location>
        <begin position="162"/>
        <end position="177"/>
    </location>
</feature>
<feature type="compositionally biased region" description="Basic and acidic residues" evidence="1">
    <location>
        <begin position="671"/>
        <end position="688"/>
    </location>
</feature>
<feature type="compositionally biased region" description="Polar residues" evidence="1">
    <location>
        <begin position="863"/>
        <end position="875"/>
    </location>
</feature>
<comment type="caution">
    <text evidence="2">The sequence shown here is derived from an EMBL/GenBank/DDBJ whole genome shotgun (WGS) entry which is preliminary data.</text>
</comment>
<feature type="compositionally biased region" description="Polar residues" evidence="1">
    <location>
        <begin position="925"/>
        <end position="937"/>
    </location>
</feature>
<dbReference type="EMBL" id="JAHYIQ010000006">
    <property type="protein sequence ID" value="KAK1130999.1"/>
    <property type="molecule type" value="Genomic_DNA"/>
</dbReference>
<feature type="compositionally biased region" description="Polar residues" evidence="1">
    <location>
        <begin position="141"/>
        <end position="161"/>
    </location>
</feature>
<feature type="region of interest" description="Disordered" evidence="1">
    <location>
        <begin position="1"/>
        <end position="32"/>
    </location>
</feature>
<feature type="compositionally biased region" description="Polar residues" evidence="1">
    <location>
        <begin position="983"/>
        <end position="1002"/>
    </location>
</feature>
<feature type="compositionally biased region" description="Basic and acidic residues" evidence="1">
    <location>
        <begin position="211"/>
        <end position="229"/>
    </location>
</feature>
<feature type="region of interest" description="Disordered" evidence="1">
    <location>
        <begin position="132"/>
        <end position="247"/>
    </location>
</feature>
<feature type="compositionally biased region" description="Basic and acidic residues" evidence="1">
    <location>
        <begin position="635"/>
        <end position="650"/>
    </location>
</feature>
<feature type="compositionally biased region" description="Basic residues" evidence="1">
    <location>
        <begin position="1"/>
        <end position="13"/>
    </location>
</feature>